<feature type="domain" description="Peptidase S1" evidence="9">
    <location>
        <begin position="203"/>
        <end position="362"/>
    </location>
</feature>
<dbReference type="Gene3D" id="2.40.10.10">
    <property type="entry name" value="Trypsin-like serine proteases"/>
    <property type="match status" value="2"/>
</dbReference>
<keyword evidence="3 8" id="KW-0732">Signal</keyword>
<dbReference type="CDD" id="cd21112">
    <property type="entry name" value="alphaLP-like"/>
    <property type="match status" value="1"/>
</dbReference>
<dbReference type="Pfam" id="PF00089">
    <property type="entry name" value="Trypsin"/>
    <property type="match status" value="1"/>
</dbReference>
<comment type="similarity">
    <text evidence="1">Belongs to the peptidase S1 family.</text>
</comment>
<evidence type="ECO:0000256" key="3">
    <source>
        <dbReference type="ARBA" id="ARBA00022729"/>
    </source>
</evidence>
<evidence type="ECO:0000256" key="2">
    <source>
        <dbReference type="ARBA" id="ARBA00022670"/>
    </source>
</evidence>
<dbReference type="Proteomes" id="UP001223144">
    <property type="component" value="Unassembled WGS sequence"/>
</dbReference>
<organism evidence="11 12">
    <name type="scientific">Streptomyces chengmaiensis</name>
    <dbReference type="NCBI Taxonomy" id="3040919"/>
    <lineage>
        <taxon>Bacteria</taxon>
        <taxon>Bacillati</taxon>
        <taxon>Actinomycetota</taxon>
        <taxon>Actinomycetes</taxon>
        <taxon>Kitasatosporales</taxon>
        <taxon>Streptomycetaceae</taxon>
        <taxon>Streptomyces</taxon>
    </lineage>
</organism>
<keyword evidence="12" id="KW-1185">Reference proteome</keyword>
<keyword evidence="6" id="KW-0865">Zymogen</keyword>
<feature type="chain" id="PRO_5046902224" evidence="8">
    <location>
        <begin position="33"/>
        <end position="368"/>
    </location>
</feature>
<sequence>MAANTGFSRVAMAMAVIGVVVTALLAPSTAQARPGDRASSRDVPVAAGLSGKKALELVGRLGASRTGGVYLDRRQNRLVVAVTDEAAAEEVRDAGALPKIVKYDTAYLEKIKEKLDVVINTPGTSWGVDEPENQVIVRADTTVSTADYSTLEALIEPYGDAARIERLAGELRPSASINGGDYVVAYGIISCSLGFNVRKKADPNDKYFLTAGHCTKPTHYEGGRDWHKSDGTYIGYTKGAFYPENDFGLVRHYNASVTKYGNVETSGGVQDITHSRDSYVYEYVCSTGYKSGYSCGLLKQKNQTANYGDGKVYGLDIADICRIPGDSGGPLFRGDAALGLTSGYVKGTCMSYFQPVNEALAWYGMEVY</sequence>
<dbReference type="EMBL" id="JARWBG010000013">
    <property type="protein sequence ID" value="MDH2389800.1"/>
    <property type="molecule type" value="Genomic_DNA"/>
</dbReference>
<evidence type="ECO:0000256" key="5">
    <source>
        <dbReference type="ARBA" id="ARBA00022825"/>
    </source>
</evidence>
<evidence type="ECO:0000256" key="8">
    <source>
        <dbReference type="SAM" id="SignalP"/>
    </source>
</evidence>
<evidence type="ECO:0000313" key="11">
    <source>
        <dbReference type="EMBL" id="MDH2389800.1"/>
    </source>
</evidence>
<feature type="signal peptide" evidence="8">
    <location>
        <begin position="1"/>
        <end position="32"/>
    </location>
</feature>
<dbReference type="InterPro" id="IPR043504">
    <property type="entry name" value="Peptidase_S1_PA_chymotrypsin"/>
</dbReference>
<evidence type="ECO:0000259" key="10">
    <source>
        <dbReference type="Pfam" id="PF02983"/>
    </source>
</evidence>
<dbReference type="PIRSF" id="PIRSF001134">
    <property type="entry name" value="Streptogrisin"/>
    <property type="match status" value="1"/>
</dbReference>
<dbReference type="InterPro" id="IPR018114">
    <property type="entry name" value="TRYPSIN_HIS"/>
</dbReference>
<dbReference type="InterPro" id="IPR001254">
    <property type="entry name" value="Trypsin_dom"/>
</dbReference>
<name>A0ABT6HNA7_9ACTN</name>
<proteinExistence type="inferred from homology"/>
<feature type="domain" description="Peptidase S1A alpha-lytic prodomain" evidence="10">
    <location>
        <begin position="106"/>
        <end position="151"/>
    </location>
</feature>
<dbReference type="InterPro" id="IPR004236">
    <property type="entry name" value="Pept_S1_alpha_lytic"/>
</dbReference>
<dbReference type="PRINTS" id="PR00861">
    <property type="entry name" value="ALYTICPTASE"/>
</dbReference>
<dbReference type="RefSeq" id="WP_279928126.1">
    <property type="nucleotide sequence ID" value="NZ_JARWBG010000013.1"/>
</dbReference>
<dbReference type="InterPro" id="IPR009003">
    <property type="entry name" value="Peptidase_S1_PA"/>
</dbReference>
<evidence type="ECO:0000256" key="1">
    <source>
        <dbReference type="ARBA" id="ARBA00007664"/>
    </source>
</evidence>
<dbReference type="InterPro" id="IPR001316">
    <property type="entry name" value="Pept_S1A_streptogrisin"/>
</dbReference>
<keyword evidence="7" id="KW-1015">Disulfide bond</keyword>
<evidence type="ECO:0000259" key="9">
    <source>
        <dbReference type="Pfam" id="PF00089"/>
    </source>
</evidence>
<keyword evidence="2" id="KW-0645">Protease</keyword>
<keyword evidence="5" id="KW-0720">Serine protease</keyword>
<dbReference type="PROSITE" id="PS00134">
    <property type="entry name" value="TRYPSIN_HIS"/>
    <property type="match status" value="1"/>
</dbReference>
<gene>
    <name evidence="11" type="ORF">QCN29_13550</name>
</gene>
<reference evidence="11 12" key="1">
    <citation type="submission" date="2023-04" db="EMBL/GenBank/DDBJ databases">
        <title>Streptomyces chengmaiensis sp. nov. isolated from the stem of mangrove plant in Hainan.</title>
        <authorList>
            <person name="Huang X."/>
            <person name="Zhou S."/>
            <person name="Chu X."/>
            <person name="Xie Y."/>
            <person name="Lin Y."/>
        </authorList>
    </citation>
    <scope>NUCLEOTIDE SEQUENCE [LARGE SCALE GENOMIC DNA]</scope>
    <source>
        <strain evidence="11 12">HNM0663</strain>
    </source>
</reference>
<dbReference type="Pfam" id="PF02983">
    <property type="entry name" value="Pro_Al_protease"/>
    <property type="match status" value="1"/>
</dbReference>
<accession>A0ABT6HNA7</accession>
<comment type="caution">
    <text evidence="11">The sequence shown here is derived from an EMBL/GenBank/DDBJ whole genome shotgun (WGS) entry which is preliminary data.</text>
</comment>
<evidence type="ECO:0000313" key="12">
    <source>
        <dbReference type="Proteomes" id="UP001223144"/>
    </source>
</evidence>
<protein>
    <submittedName>
        <fullName evidence="11">S1 family peptidase</fullName>
    </submittedName>
</protein>
<evidence type="ECO:0000256" key="6">
    <source>
        <dbReference type="ARBA" id="ARBA00023145"/>
    </source>
</evidence>
<evidence type="ECO:0000256" key="7">
    <source>
        <dbReference type="ARBA" id="ARBA00023157"/>
    </source>
</evidence>
<keyword evidence="4" id="KW-0378">Hydrolase</keyword>
<evidence type="ECO:0000256" key="4">
    <source>
        <dbReference type="ARBA" id="ARBA00022801"/>
    </source>
</evidence>
<dbReference type="SUPFAM" id="SSF50494">
    <property type="entry name" value="Trypsin-like serine proteases"/>
    <property type="match status" value="1"/>
</dbReference>